<dbReference type="PROSITE" id="PS51490">
    <property type="entry name" value="KHA"/>
    <property type="match status" value="1"/>
</dbReference>
<keyword evidence="2" id="KW-0472">Membrane</keyword>
<feature type="domain" description="PH" evidence="4">
    <location>
        <begin position="24"/>
        <end position="128"/>
    </location>
</feature>
<dbReference type="InterPro" id="IPR039680">
    <property type="entry name" value="PLEKHB1/2"/>
</dbReference>
<comment type="subcellular location">
    <subcellularLocation>
        <location evidence="1">Membrane</location>
    </subcellularLocation>
</comment>
<protein>
    <recommendedName>
        <fullName evidence="8">PH domain-containing protein</fullName>
    </recommendedName>
</protein>
<evidence type="ECO:0000313" key="6">
    <source>
        <dbReference type="EMBL" id="EDQ92543.1"/>
    </source>
</evidence>
<feature type="compositionally biased region" description="Polar residues" evidence="3">
    <location>
        <begin position="259"/>
        <end position="276"/>
    </location>
</feature>
<evidence type="ECO:0000313" key="7">
    <source>
        <dbReference type="Proteomes" id="UP000001357"/>
    </source>
</evidence>
<dbReference type="Pfam" id="PF00169">
    <property type="entry name" value="PH"/>
    <property type="match status" value="1"/>
</dbReference>
<evidence type="ECO:0000256" key="3">
    <source>
        <dbReference type="SAM" id="MobiDB-lite"/>
    </source>
</evidence>
<feature type="compositionally biased region" description="Acidic residues" evidence="3">
    <location>
        <begin position="386"/>
        <end position="399"/>
    </location>
</feature>
<dbReference type="GO" id="GO:0035556">
    <property type="term" value="P:intracellular signal transduction"/>
    <property type="evidence" value="ECO:0007669"/>
    <property type="project" value="InterPro"/>
</dbReference>
<dbReference type="AlphaFoldDB" id="A9UQ67"/>
<dbReference type="InterPro" id="IPR021789">
    <property type="entry name" value="KHA_dom"/>
</dbReference>
<dbReference type="InParanoid" id="A9UQ67"/>
<dbReference type="Gene3D" id="2.30.29.30">
    <property type="entry name" value="Pleckstrin-homology domain (PH domain)/Phosphotyrosine-binding domain (PTB)"/>
    <property type="match status" value="1"/>
</dbReference>
<dbReference type="Proteomes" id="UP000001357">
    <property type="component" value="Unassembled WGS sequence"/>
</dbReference>
<proteinExistence type="predicted"/>
<feature type="domain" description="KHA" evidence="5">
    <location>
        <begin position="174"/>
        <end position="253"/>
    </location>
</feature>
<dbReference type="FunFam" id="2.30.29.30:FF:000286">
    <property type="entry name" value="PH-protein kinase domain containing protein"/>
    <property type="match status" value="1"/>
</dbReference>
<dbReference type="InterPro" id="IPR036572">
    <property type="entry name" value="Doublecortin_dom_sf"/>
</dbReference>
<dbReference type="GO" id="GO:0005886">
    <property type="term" value="C:plasma membrane"/>
    <property type="evidence" value="ECO:0000318"/>
    <property type="project" value="GO_Central"/>
</dbReference>
<dbReference type="PROSITE" id="PS50003">
    <property type="entry name" value="PH_DOMAIN"/>
    <property type="match status" value="1"/>
</dbReference>
<dbReference type="KEGG" id="mbr:MONBRDRAFT_35596"/>
<evidence type="ECO:0000259" key="5">
    <source>
        <dbReference type="PROSITE" id="PS51490"/>
    </source>
</evidence>
<dbReference type="PANTHER" id="PTHR14309:SF10">
    <property type="entry name" value="PH DOMAIN-CONTAINING PROTEIN"/>
    <property type="match status" value="1"/>
</dbReference>
<feature type="region of interest" description="Disordered" evidence="3">
    <location>
        <begin position="259"/>
        <end position="428"/>
    </location>
</feature>
<keyword evidence="7" id="KW-1185">Reference proteome</keyword>
<evidence type="ECO:0000256" key="2">
    <source>
        <dbReference type="ARBA" id="ARBA00023136"/>
    </source>
</evidence>
<dbReference type="EMBL" id="CH991543">
    <property type="protein sequence ID" value="EDQ92543.1"/>
    <property type="molecule type" value="Genomic_DNA"/>
</dbReference>
<reference evidence="6 7" key="1">
    <citation type="journal article" date="2008" name="Nature">
        <title>The genome of the choanoflagellate Monosiga brevicollis and the origin of metazoans.</title>
        <authorList>
            <consortium name="JGI Sequencing"/>
            <person name="King N."/>
            <person name="Westbrook M.J."/>
            <person name="Young S.L."/>
            <person name="Kuo A."/>
            <person name="Abedin M."/>
            <person name="Chapman J."/>
            <person name="Fairclough S."/>
            <person name="Hellsten U."/>
            <person name="Isogai Y."/>
            <person name="Letunic I."/>
            <person name="Marr M."/>
            <person name="Pincus D."/>
            <person name="Putnam N."/>
            <person name="Rokas A."/>
            <person name="Wright K.J."/>
            <person name="Zuzow R."/>
            <person name="Dirks W."/>
            <person name="Good M."/>
            <person name="Goodstein D."/>
            <person name="Lemons D."/>
            <person name="Li W."/>
            <person name="Lyons J.B."/>
            <person name="Morris A."/>
            <person name="Nichols S."/>
            <person name="Richter D.J."/>
            <person name="Salamov A."/>
            <person name="Bork P."/>
            <person name="Lim W.A."/>
            <person name="Manning G."/>
            <person name="Miller W.T."/>
            <person name="McGinnis W."/>
            <person name="Shapiro H."/>
            <person name="Tjian R."/>
            <person name="Grigoriev I.V."/>
            <person name="Rokhsar D."/>
        </authorList>
    </citation>
    <scope>NUCLEOTIDE SEQUENCE [LARGE SCALE GENOMIC DNA]</scope>
    <source>
        <strain evidence="7">MX1 / ATCC 50154</strain>
    </source>
</reference>
<dbReference type="SUPFAM" id="SSF89837">
    <property type="entry name" value="Doublecortin (DC)"/>
    <property type="match status" value="1"/>
</dbReference>
<organism evidence="6 7">
    <name type="scientific">Monosiga brevicollis</name>
    <name type="common">Choanoflagellate</name>
    <dbReference type="NCBI Taxonomy" id="81824"/>
    <lineage>
        <taxon>Eukaryota</taxon>
        <taxon>Choanoflagellata</taxon>
        <taxon>Craspedida</taxon>
        <taxon>Salpingoecidae</taxon>
        <taxon>Monosiga</taxon>
    </lineage>
</organism>
<dbReference type="InterPro" id="IPR011993">
    <property type="entry name" value="PH-like_dom_sf"/>
</dbReference>
<evidence type="ECO:0000259" key="4">
    <source>
        <dbReference type="PROSITE" id="PS50003"/>
    </source>
</evidence>
<dbReference type="PANTHER" id="PTHR14309">
    <property type="entry name" value="EXPRESSED PROTEIN"/>
    <property type="match status" value="1"/>
</dbReference>
<accession>A9UQ67</accession>
<dbReference type="SMART" id="SM00233">
    <property type="entry name" value="PH"/>
    <property type="match status" value="1"/>
</dbReference>
<dbReference type="SUPFAM" id="SSF50729">
    <property type="entry name" value="PH domain-like"/>
    <property type="match status" value="1"/>
</dbReference>
<dbReference type="RefSeq" id="XP_001742305.1">
    <property type="nucleotide sequence ID" value="XM_001742253.1"/>
</dbReference>
<dbReference type="InterPro" id="IPR001849">
    <property type="entry name" value="PH_domain"/>
</dbReference>
<gene>
    <name evidence="6" type="ORF">MONBRDRAFT_35596</name>
</gene>
<evidence type="ECO:0000256" key="1">
    <source>
        <dbReference type="ARBA" id="ARBA00004370"/>
    </source>
</evidence>
<dbReference type="GeneID" id="5887974"/>
<dbReference type="GO" id="GO:0030036">
    <property type="term" value="P:actin cytoskeleton organization"/>
    <property type="evidence" value="ECO:0000318"/>
    <property type="project" value="GO_Central"/>
</dbReference>
<evidence type="ECO:0008006" key="8">
    <source>
        <dbReference type="Google" id="ProtNLM"/>
    </source>
</evidence>
<name>A9UQ67_MONBE</name>
<sequence>MEEAGPPEGLAPPDFIAGELDERQVLWSGFLTKRGRFRKNWKRRYFELYDNHELAYFKGADVSKPAGKVDLRKCTVVKPGGDCPVTFSEFADPNCCFGIMTRDRQLYLYAETVEETRSWLQNIARLTPENVLVATPGSIAASWKTARPVGSIRKSMRRPRRPETELDDGHYDIRITVYRNGDRDSGRVLSLPTSMDLLLSKCAVTYGVAIARVVDFEGREVEQMRAIKDDAVLIALKPGDPPVIEDTLPPAALHFLRQQSDASGSASATSNPNAKSNEAGPRKNAPKNDTHGDSSSDSSEDEDVSDVLERLNTQVFRGGAPRPGAGGTKSAGPRAAKGSDAHPVSSGPALVMEERPAPAPDSDTELTPDAGYTAPTMRPPTNAQQDEGDDDMYSSDEETQGPAVSYSVPHRARPAPTGPAEYDVVKSD</sequence>